<protein>
    <submittedName>
        <fullName evidence="1">DUF2125 domain-containing protein</fullName>
    </submittedName>
</protein>
<accession>A0ABU1FDF5</accession>
<evidence type="ECO:0000313" key="2">
    <source>
        <dbReference type="Proteomes" id="UP001247754"/>
    </source>
</evidence>
<organism evidence="1 2">
    <name type="scientific">Ruixingdingia sedimenti</name>
    <dbReference type="NCBI Taxonomy" id="3073604"/>
    <lineage>
        <taxon>Bacteria</taxon>
        <taxon>Pseudomonadati</taxon>
        <taxon>Pseudomonadota</taxon>
        <taxon>Alphaproteobacteria</taxon>
        <taxon>Rhodobacterales</taxon>
        <taxon>Paracoccaceae</taxon>
        <taxon>Ruixingdingia</taxon>
    </lineage>
</organism>
<dbReference type="Pfam" id="PF09898">
    <property type="entry name" value="DUF2125"/>
    <property type="match status" value="1"/>
</dbReference>
<keyword evidence="2" id="KW-1185">Reference proteome</keyword>
<evidence type="ECO:0000313" key="1">
    <source>
        <dbReference type="EMBL" id="MDR5654920.1"/>
    </source>
</evidence>
<dbReference type="EMBL" id="JAVKPH010000038">
    <property type="protein sequence ID" value="MDR5654920.1"/>
    <property type="molecule type" value="Genomic_DNA"/>
</dbReference>
<sequence length="337" mass="36295">MRFLAGLLVVLAVAWGGWWWLGATAMERGAQAWFAQRAAEGWDARHGGLSVQGFPNRLDLTVDAPRIADPRRDLGWQADFVQLLALSYKPWHVILVLPPRQEVTVAGLSAGVASERMQASVVLRPVPDLPLDRAALAGDGLVLAAPDGRLLLRIDSLRAGSRAAPSRENGNDIAIEATALTLGPALAGALPPGALPDRIERLRLEAELDLSAPLDRHMGRTRPFARRVDLRDLRLDWGGLHVMGRGELRPDSAGFAEGRITLRVENWRIGLQTLVAAGLVRAELAPTWERALELMAAGSGNPEVLDLALLFQGGRASLGPLPLGPAPRLRPALARTD</sequence>
<dbReference type="RefSeq" id="WP_310459062.1">
    <property type="nucleotide sequence ID" value="NZ_JAVKPH010000038.1"/>
</dbReference>
<dbReference type="Proteomes" id="UP001247754">
    <property type="component" value="Unassembled WGS sequence"/>
</dbReference>
<gene>
    <name evidence="1" type="ORF">RGD00_20105</name>
</gene>
<name>A0ABU1FDF5_9RHOB</name>
<proteinExistence type="predicted"/>
<comment type="caution">
    <text evidence="1">The sequence shown here is derived from an EMBL/GenBank/DDBJ whole genome shotgun (WGS) entry which is preliminary data.</text>
</comment>
<reference evidence="1 2" key="1">
    <citation type="submission" date="2023-09" db="EMBL/GenBank/DDBJ databases">
        <title>Xinfangfangia sedmenti sp. nov., isolated the sedment.</title>
        <authorList>
            <person name="Xu L."/>
        </authorList>
    </citation>
    <scope>NUCLEOTIDE SEQUENCE [LARGE SCALE GENOMIC DNA]</scope>
    <source>
        <strain evidence="1 2">LG-4</strain>
    </source>
</reference>
<dbReference type="InterPro" id="IPR018666">
    <property type="entry name" value="DUF2125"/>
</dbReference>